<dbReference type="PROSITE" id="PS51294">
    <property type="entry name" value="HTH_MYB"/>
    <property type="match status" value="2"/>
</dbReference>
<gene>
    <name evidence="10" type="ORF">CMV_029621</name>
</gene>
<keyword evidence="6" id="KW-0539">Nucleus</keyword>
<sequence length="360" mass="39907">MDGHRCCTKMNIKRGLWSPEEDEKLFTYITTYGHGKWSSVPKYAGLHRCGKSCRLRWINYLRPDLKRGSFTSEEKQIIIDVHRILGNKWAQIAKHLPGRTDNEVKNFWNSCIKKKLISQGLDPSIHNLVPSHQRAYNEVACKCNVPPNDELSNSVFTLNSQITNAYTLEMGTPIFTVPDNQPPLLQNPNPVWNQSLTDFTSFPRVSSIESTPNISSSSSSSSSLVNPSGFGLLNHENCVWGDSTFAPFEAPILEGERPMRQEAAIQVQPLDVLDNRDGMKSPSGLLDRDESQLGKGGGETPKRSCLASVQIPSLIPLSSIVQGEFLENQIHEINRGLSCFDTNDGDVPTSVGLAVVIPFG</sequence>
<keyword evidence="11" id="KW-1185">Reference proteome</keyword>
<dbReference type="Proteomes" id="UP000737018">
    <property type="component" value="Unassembled WGS sequence"/>
</dbReference>
<keyword evidence="5" id="KW-0804">Transcription</keyword>
<keyword evidence="3" id="KW-0805">Transcription regulation</keyword>
<dbReference type="Gene3D" id="1.10.10.60">
    <property type="entry name" value="Homeodomain-like"/>
    <property type="match status" value="2"/>
</dbReference>
<feature type="region of interest" description="Disordered" evidence="7">
    <location>
        <begin position="207"/>
        <end position="226"/>
    </location>
</feature>
<dbReference type="PANTHER" id="PTHR47997:SF40">
    <property type="entry name" value="TRANSCRIPTION FACTOR MYB26-LIKE"/>
    <property type="match status" value="1"/>
</dbReference>
<evidence type="ECO:0000256" key="6">
    <source>
        <dbReference type="ARBA" id="ARBA00023242"/>
    </source>
</evidence>
<evidence type="ECO:0000256" key="4">
    <source>
        <dbReference type="ARBA" id="ARBA00023125"/>
    </source>
</evidence>
<feature type="domain" description="HTH myb-type" evidence="9">
    <location>
        <begin position="62"/>
        <end position="116"/>
    </location>
</feature>
<comment type="subcellular location">
    <subcellularLocation>
        <location evidence="1">Nucleus</location>
    </subcellularLocation>
</comment>
<proteinExistence type="predicted"/>
<feature type="region of interest" description="Disordered" evidence="7">
    <location>
        <begin position="274"/>
        <end position="302"/>
    </location>
</feature>
<keyword evidence="2" id="KW-0677">Repeat</keyword>
<dbReference type="Pfam" id="PF00249">
    <property type="entry name" value="Myb_DNA-binding"/>
    <property type="match status" value="2"/>
</dbReference>
<evidence type="ECO:0000259" key="9">
    <source>
        <dbReference type="PROSITE" id="PS51294"/>
    </source>
</evidence>
<dbReference type="PANTHER" id="PTHR47997">
    <property type="entry name" value="MYB DOMAIN PROTEIN 55"/>
    <property type="match status" value="1"/>
</dbReference>
<feature type="domain" description="Myb-like" evidence="8">
    <location>
        <begin position="9"/>
        <end position="61"/>
    </location>
</feature>
<dbReference type="SMART" id="SM00717">
    <property type="entry name" value="SANT"/>
    <property type="match status" value="2"/>
</dbReference>
<feature type="domain" description="HTH myb-type" evidence="9">
    <location>
        <begin position="9"/>
        <end position="61"/>
    </location>
</feature>
<dbReference type="GO" id="GO:0005634">
    <property type="term" value="C:nucleus"/>
    <property type="evidence" value="ECO:0007669"/>
    <property type="project" value="UniProtKB-SubCell"/>
</dbReference>
<evidence type="ECO:0000256" key="5">
    <source>
        <dbReference type="ARBA" id="ARBA00023163"/>
    </source>
</evidence>
<dbReference type="InterPro" id="IPR051953">
    <property type="entry name" value="Plant_SW-associated_TFs"/>
</dbReference>
<protein>
    <submittedName>
        <fullName evidence="10">Uncharacterized protein</fullName>
    </submittedName>
</protein>
<accession>A0A8J4V3X7</accession>
<dbReference type="OrthoDB" id="2143914at2759"/>
<dbReference type="EMBL" id="JRKL02012757">
    <property type="protein sequence ID" value="KAF3943857.1"/>
    <property type="molecule type" value="Genomic_DNA"/>
</dbReference>
<evidence type="ECO:0000256" key="3">
    <source>
        <dbReference type="ARBA" id="ARBA00023015"/>
    </source>
</evidence>
<dbReference type="CDD" id="cd00167">
    <property type="entry name" value="SANT"/>
    <property type="match status" value="2"/>
</dbReference>
<dbReference type="FunFam" id="1.10.10.60:FF:000158">
    <property type="entry name" value="MYB transcription factor"/>
    <property type="match status" value="1"/>
</dbReference>
<dbReference type="PROSITE" id="PS50090">
    <property type="entry name" value="MYB_LIKE"/>
    <property type="match status" value="2"/>
</dbReference>
<organism evidence="10 11">
    <name type="scientific">Castanea mollissima</name>
    <name type="common">Chinese chestnut</name>
    <dbReference type="NCBI Taxonomy" id="60419"/>
    <lineage>
        <taxon>Eukaryota</taxon>
        <taxon>Viridiplantae</taxon>
        <taxon>Streptophyta</taxon>
        <taxon>Embryophyta</taxon>
        <taxon>Tracheophyta</taxon>
        <taxon>Spermatophyta</taxon>
        <taxon>Magnoliopsida</taxon>
        <taxon>eudicotyledons</taxon>
        <taxon>Gunneridae</taxon>
        <taxon>Pentapetalae</taxon>
        <taxon>rosids</taxon>
        <taxon>fabids</taxon>
        <taxon>Fagales</taxon>
        <taxon>Fagaceae</taxon>
        <taxon>Castanea</taxon>
    </lineage>
</organism>
<evidence type="ECO:0000313" key="10">
    <source>
        <dbReference type="EMBL" id="KAF3943857.1"/>
    </source>
</evidence>
<name>A0A8J4V3X7_9ROSI</name>
<evidence type="ECO:0000259" key="8">
    <source>
        <dbReference type="PROSITE" id="PS50090"/>
    </source>
</evidence>
<comment type="caution">
    <text evidence="10">The sequence shown here is derived from an EMBL/GenBank/DDBJ whole genome shotgun (WGS) entry which is preliminary data.</text>
</comment>
<keyword evidence="4" id="KW-0238">DNA-binding</keyword>
<dbReference type="SUPFAM" id="SSF46689">
    <property type="entry name" value="Homeodomain-like"/>
    <property type="match status" value="1"/>
</dbReference>
<reference evidence="10" key="1">
    <citation type="submission" date="2020-03" db="EMBL/GenBank/DDBJ databases">
        <title>Castanea mollissima Vanexum genome sequencing.</title>
        <authorList>
            <person name="Staton M."/>
        </authorList>
    </citation>
    <scope>NUCLEOTIDE SEQUENCE</scope>
    <source>
        <tissue evidence="10">Leaf</tissue>
    </source>
</reference>
<dbReference type="FunFam" id="1.10.10.60:FF:000458">
    <property type="entry name" value="Transcription factor MYB86"/>
    <property type="match status" value="1"/>
</dbReference>
<dbReference type="InterPro" id="IPR017930">
    <property type="entry name" value="Myb_dom"/>
</dbReference>
<dbReference type="InterPro" id="IPR009057">
    <property type="entry name" value="Homeodomain-like_sf"/>
</dbReference>
<dbReference type="AlphaFoldDB" id="A0A8J4V3X7"/>
<evidence type="ECO:0000256" key="2">
    <source>
        <dbReference type="ARBA" id="ARBA00022737"/>
    </source>
</evidence>
<evidence type="ECO:0000256" key="7">
    <source>
        <dbReference type="SAM" id="MobiDB-lite"/>
    </source>
</evidence>
<evidence type="ECO:0000313" key="11">
    <source>
        <dbReference type="Proteomes" id="UP000737018"/>
    </source>
</evidence>
<dbReference type="InterPro" id="IPR001005">
    <property type="entry name" value="SANT/Myb"/>
</dbReference>
<feature type="domain" description="Myb-like" evidence="8">
    <location>
        <begin position="62"/>
        <end position="112"/>
    </location>
</feature>
<dbReference type="GO" id="GO:0003677">
    <property type="term" value="F:DNA binding"/>
    <property type="evidence" value="ECO:0007669"/>
    <property type="project" value="UniProtKB-KW"/>
</dbReference>
<evidence type="ECO:0000256" key="1">
    <source>
        <dbReference type="ARBA" id="ARBA00004123"/>
    </source>
</evidence>